<dbReference type="AlphaFoldDB" id="A0A7M5WX70"/>
<evidence type="ECO:0000313" key="1">
    <source>
        <dbReference type="EnsemblMetazoa" id="CLYHEMP014183.1"/>
    </source>
</evidence>
<dbReference type="EnsemblMetazoa" id="CLYHEMT014183.1">
    <property type="protein sequence ID" value="CLYHEMP014183.1"/>
    <property type="gene ID" value="CLYHEMG014183"/>
</dbReference>
<organism evidence="1 2">
    <name type="scientific">Clytia hemisphaerica</name>
    <dbReference type="NCBI Taxonomy" id="252671"/>
    <lineage>
        <taxon>Eukaryota</taxon>
        <taxon>Metazoa</taxon>
        <taxon>Cnidaria</taxon>
        <taxon>Hydrozoa</taxon>
        <taxon>Hydroidolina</taxon>
        <taxon>Leptothecata</taxon>
        <taxon>Obeliida</taxon>
        <taxon>Clytiidae</taxon>
        <taxon>Clytia</taxon>
    </lineage>
</organism>
<proteinExistence type="predicted"/>
<sequence>KKQENHIKMVKEERQENQTVFTSEDSTMKVFYMYIDDFHELCLSTGKECNSDFWKIENDILLQGKLIIGFDFELSKPLMFITLRCFSKIKINFRVVVEDPGWDYTNWFQKDATLGTKSIDFSRNNNDLSNGETNIFAYGETPVRKQMKNAIKCDSDFLKKFTRKDKLILRFEIAQKLV</sequence>
<protein>
    <submittedName>
        <fullName evidence="1">Uncharacterized protein</fullName>
    </submittedName>
</protein>
<accession>A0A7M5WX70</accession>
<evidence type="ECO:0000313" key="2">
    <source>
        <dbReference type="Proteomes" id="UP000594262"/>
    </source>
</evidence>
<dbReference type="Proteomes" id="UP000594262">
    <property type="component" value="Unplaced"/>
</dbReference>
<name>A0A7M5WX70_9CNID</name>
<reference evidence="1" key="1">
    <citation type="submission" date="2021-01" db="UniProtKB">
        <authorList>
            <consortium name="EnsemblMetazoa"/>
        </authorList>
    </citation>
    <scope>IDENTIFICATION</scope>
</reference>
<keyword evidence="2" id="KW-1185">Reference proteome</keyword>